<evidence type="ECO:0000313" key="4">
    <source>
        <dbReference type="EMBL" id="GAA0352740.1"/>
    </source>
</evidence>
<protein>
    <recommendedName>
        <fullName evidence="3">Ferrous iron transporter FeoA-like domain-containing protein</fullName>
    </recommendedName>
</protein>
<keyword evidence="2" id="KW-1133">Transmembrane helix</keyword>
<gene>
    <name evidence="4" type="ORF">GCM10010151_47840</name>
</gene>
<keyword evidence="1" id="KW-0408">Iron</keyword>
<dbReference type="RefSeq" id="WP_252784781.1">
    <property type="nucleotide sequence ID" value="NZ_BAAABM010000045.1"/>
</dbReference>
<feature type="domain" description="Ferrous iron transporter FeoA-like" evidence="3">
    <location>
        <begin position="1"/>
        <end position="72"/>
    </location>
</feature>
<reference evidence="5" key="1">
    <citation type="journal article" date="2019" name="Int. J. Syst. Evol. Microbiol.">
        <title>The Global Catalogue of Microorganisms (GCM) 10K type strain sequencing project: providing services to taxonomists for standard genome sequencing and annotation.</title>
        <authorList>
            <consortium name="The Broad Institute Genomics Platform"/>
            <consortium name="The Broad Institute Genome Sequencing Center for Infectious Disease"/>
            <person name="Wu L."/>
            <person name="Ma J."/>
        </authorList>
    </citation>
    <scope>NUCLEOTIDE SEQUENCE [LARGE SCALE GENOMIC DNA]</scope>
    <source>
        <strain evidence="5">JCM 3146</strain>
    </source>
</reference>
<feature type="transmembrane region" description="Helical" evidence="2">
    <location>
        <begin position="31"/>
        <end position="53"/>
    </location>
</feature>
<dbReference type="Proteomes" id="UP001501822">
    <property type="component" value="Unassembled WGS sequence"/>
</dbReference>
<keyword evidence="2" id="KW-0812">Transmembrane</keyword>
<dbReference type="EMBL" id="BAAABM010000045">
    <property type="protein sequence ID" value="GAA0352740.1"/>
    <property type="molecule type" value="Genomic_DNA"/>
</dbReference>
<dbReference type="Pfam" id="PF04023">
    <property type="entry name" value="FeoA"/>
    <property type="match status" value="1"/>
</dbReference>
<dbReference type="InterPro" id="IPR007167">
    <property type="entry name" value="Fe-transptr_FeoA-like"/>
</dbReference>
<dbReference type="SMART" id="SM00899">
    <property type="entry name" value="FeoA"/>
    <property type="match status" value="1"/>
</dbReference>
<proteinExistence type="predicted"/>
<evidence type="ECO:0000256" key="2">
    <source>
        <dbReference type="SAM" id="Phobius"/>
    </source>
</evidence>
<name>A0ABP3GU99_9ACTN</name>
<evidence type="ECO:0000259" key="3">
    <source>
        <dbReference type="SMART" id="SM00899"/>
    </source>
</evidence>
<dbReference type="SUPFAM" id="SSF50037">
    <property type="entry name" value="C-terminal domain of transcriptional repressors"/>
    <property type="match status" value="1"/>
</dbReference>
<accession>A0ABP3GU99</accession>
<comment type="caution">
    <text evidence="4">The sequence shown here is derived from an EMBL/GenBank/DDBJ whole genome shotgun (WGS) entry which is preliminary data.</text>
</comment>
<evidence type="ECO:0000256" key="1">
    <source>
        <dbReference type="ARBA" id="ARBA00023004"/>
    </source>
</evidence>
<dbReference type="InterPro" id="IPR008988">
    <property type="entry name" value="Transcriptional_repressor_C"/>
</dbReference>
<keyword evidence="2" id="KW-0472">Membrane</keyword>
<dbReference type="Gene3D" id="2.30.30.90">
    <property type="match status" value="1"/>
</dbReference>
<dbReference type="InterPro" id="IPR038157">
    <property type="entry name" value="FeoA_core_dom"/>
</dbReference>
<evidence type="ECO:0000313" key="5">
    <source>
        <dbReference type="Proteomes" id="UP001501822"/>
    </source>
</evidence>
<sequence>MTLRGCAVGSRLEVCRVTGGRRHRRRLIELGFVRGAVLSVIGRGTMGGLVLALGDSRIAVDSFTAETLLVKPAHV</sequence>
<organism evidence="4 5">
    <name type="scientific">Actinoallomurus spadix</name>
    <dbReference type="NCBI Taxonomy" id="79912"/>
    <lineage>
        <taxon>Bacteria</taxon>
        <taxon>Bacillati</taxon>
        <taxon>Actinomycetota</taxon>
        <taxon>Actinomycetes</taxon>
        <taxon>Streptosporangiales</taxon>
        <taxon>Thermomonosporaceae</taxon>
        <taxon>Actinoallomurus</taxon>
    </lineage>
</organism>
<keyword evidence="5" id="KW-1185">Reference proteome</keyword>